<evidence type="ECO:0000313" key="4">
    <source>
        <dbReference type="Proteomes" id="UP000198742"/>
    </source>
</evidence>
<feature type="region of interest" description="Disordered" evidence="1">
    <location>
        <begin position="74"/>
        <end position="149"/>
    </location>
</feature>
<gene>
    <name evidence="3" type="ORF">SAMN04489844_2936</name>
</gene>
<sequence>MSTTQDQTPGMAGMEARLRAALDARAELVRPEDLAPIAPVVPLRPRWQSPWVLLATAAVVLLVLGAVFQTVAGGPRSDEIAPQPDQRTVEQTPELPADVGRDWRPDPEAAPIRADLDGDGTRERVELLTEPTADDDGRIRVQTTLSSTG</sequence>
<evidence type="ECO:0000313" key="3">
    <source>
        <dbReference type="EMBL" id="SEC76116.1"/>
    </source>
</evidence>
<dbReference type="Proteomes" id="UP000198742">
    <property type="component" value="Unassembled WGS sequence"/>
</dbReference>
<organism evidence="3 4">
    <name type="scientific">Nocardioides exalbidus</name>
    <dbReference type="NCBI Taxonomy" id="402596"/>
    <lineage>
        <taxon>Bacteria</taxon>
        <taxon>Bacillati</taxon>
        <taxon>Actinomycetota</taxon>
        <taxon>Actinomycetes</taxon>
        <taxon>Propionibacteriales</taxon>
        <taxon>Nocardioidaceae</taxon>
        <taxon>Nocardioides</taxon>
    </lineage>
</organism>
<dbReference type="RefSeq" id="WP_090969760.1">
    <property type="nucleotide sequence ID" value="NZ_FNRT01000002.1"/>
</dbReference>
<keyword evidence="2" id="KW-0472">Membrane</keyword>
<dbReference type="AlphaFoldDB" id="A0A1H4V5C0"/>
<evidence type="ECO:0000256" key="2">
    <source>
        <dbReference type="SAM" id="Phobius"/>
    </source>
</evidence>
<keyword evidence="4" id="KW-1185">Reference proteome</keyword>
<dbReference type="EMBL" id="FNRT01000002">
    <property type="protein sequence ID" value="SEC76116.1"/>
    <property type="molecule type" value="Genomic_DNA"/>
</dbReference>
<proteinExistence type="predicted"/>
<feature type="transmembrane region" description="Helical" evidence="2">
    <location>
        <begin position="51"/>
        <end position="72"/>
    </location>
</feature>
<name>A0A1H4V5C0_9ACTN</name>
<dbReference type="STRING" id="402596.SAMN04489844_2936"/>
<keyword evidence="2" id="KW-0812">Transmembrane</keyword>
<feature type="compositionally biased region" description="Basic and acidic residues" evidence="1">
    <location>
        <begin position="114"/>
        <end position="127"/>
    </location>
</feature>
<evidence type="ECO:0000256" key="1">
    <source>
        <dbReference type="SAM" id="MobiDB-lite"/>
    </source>
</evidence>
<keyword evidence="2" id="KW-1133">Transmembrane helix</keyword>
<protein>
    <submittedName>
        <fullName evidence="3">Uncharacterized protein</fullName>
    </submittedName>
</protein>
<reference evidence="4" key="1">
    <citation type="submission" date="2016-10" db="EMBL/GenBank/DDBJ databases">
        <authorList>
            <person name="Varghese N."/>
            <person name="Submissions S."/>
        </authorList>
    </citation>
    <scope>NUCLEOTIDE SEQUENCE [LARGE SCALE GENOMIC DNA]</scope>
    <source>
        <strain evidence="4">DSM 22017</strain>
    </source>
</reference>
<accession>A0A1H4V5C0</accession>